<sequence>MQHPVQDTTYNEQGAPATDGGPRATGGFLRRPRHRDGRAPRDDFEREIYTEVLARAYAQILARENLESDLEERGIELSHIEGDGALKPRMGNMWALEHDAYQAVYANAFAQFLAQEAFEEEEAEGFRRGGPAEVEFADGSAMDISFHGTVDPMECEVAEGPAGMPVSILAGLDHVDEEPMDVDLPHEADDVGDIDIHDASMTSMAPFDFAQPAHPLHGILGAFGNISLWSNDEVDAHLD</sequence>
<dbReference type="KEGG" id="gtr:GLOTRDRAFT_131162"/>
<dbReference type="RefSeq" id="XP_007868109.1">
    <property type="nucleotide sequence ID" value="XM_007869918.1"/>
</dbReference>
<gene>
    <name evidence="2" type="ORF">GLOTRDRAFT_131162</name>
</gene>
<evidence type="ECO:0000256" key="1">
    <source>
        <dbReference type="SAM" id="MobiDB-lite"/>
    </source>
</evidence>
<name>S7Q2Q0_GLOTA</name>
<feature type="region of interest" description="Disordered" evidence="1">
    <location>
        <begin position="1"/>
        <end position="42"/>
    </location>
</feature>
<keyword evidence="3" id="KW-1185">Reference proteome</keyword>
<dbReference type="EMBL" id="KB469305">
    <property type="protein sequence ID" value="EPQ53832.1"/>
    <property type="molecule type" value="Genomic_DNA"/>
</dbReference>
<reference evidence="2 3" key="1">
    <citation type="journal article" date="2012" name="Science">
        <title>The Paleozoic origin of enzymatic lignin decomposition reconstructed from 31 fungal genomes.</title>
        <authorList>
            <person name="Floudas D."/>
            <person name="Binder M."/>
            <person name="Riley R."/>
            <person name="Barry K."/>
            <person name="Blanchette R.A."/>
            <person name="Henrissat B."/>
            <person name="Martinez A.T."/>
            <person name="Otillar R."/>
            <person name="Spatafora J.W."/>
            <person name="Yadav J.S."/>
            <person name="Aerts A."/>
            <person name="Benoit I."/>
            <person name="Boyd A."/>
            <person name="Carlson A."/>
            <person name="Copeland A."/>
            <person name="Coutinho P.M."/>
            <person name="de Vries R.P."/>
            <person name="Ferreira P."/>
            <person name="Findley K."/>
            <person name="Foster B."/>
            <person name="Gaskell J."/>
            <person name="Glotzer D."/>
            <person name="Gorecki P."/>
            <person name="Heitman J."/>
            <person name="Hesse C."/>
            <person name="Hori C."/>
            <person name="Igarashi K."/>
            <person name="Jurgens J.A."/>
            <person name="Kallen N."/>
            <person name="Kersten P."/>
            <person name="Kohler A."/>
            <person name="Kuees U."/>
            <person name="Kumar T.K.A."/>
            <person name="Kuo A."/>
            <person name="LaButti K."/>
            <person name="Larrondo L.F."/>
            <person name="Lindquist E."/>
            <person name="Ling A."/>
            <person name="Lombard V."/>
            <person name="Lucas S."/>
            <person name="Lundell T."/>
            <person name="Martin R."/>
            <person name="McLaughlin D.J."/>
            <person name="Morgenstern I."/>
            <person name="Morin E."/>
            <person name="Murat C."/>
            <person name="Nagy L.G."/>
            <person name="Nolan M."/>
            <person name="Ohm R.A."/>
            <person name="Patyshakuliyeva A."/>
            <person name="Rokas A."/>
            <person name="Ruiz-Duenas F.J."/>
            <person name="Sabat G."/>
            <person name="Salamov A."/>
            <person name="Samejima M."/>
            <person name="Schmutz J."/>
            <person name="Slot J.C."/>
            <person name="St John F."/>
            <person name="Stenlid J."/>
            <person name="Sun H."/>
            <person name="Sun S."/>
            <person name="Syed K."/>
            <person name="Tsang A."/>
            <person name="Wiebenga A."/>
            <person name="Young D."/>
            <person name="Pisabarro A."/>
            <person name="Eastwood D.C."/>
            <person name="Martin F."/>
            <person name="Cullen D."/>
            <person name="Grigoriev I.V."/>
            <person name="Hibbett D.S."/>
        </authorList>
    </citation>
    <scope>NUCLEOTIDE SEQUENCE [LARGE SCALE GENOMIC DNA]</scope>
    <source>
        <strain evidence="2 3">ATCC 11539</strain>
    </source>
</reference>
<accession>S7Q2Q0</accession>
<evidence type="ECO:0000313" key="3">
    <source>
        <dbReference type="Proteomes" id="UP000030669"/>
    </source>
</evidence>
<evidence type="ECO:0000313" key="2">
    <source>
        <dbReference type="EMBL" id="EPQ53832.1"/>
    </source>
</evidence>
<protein>
    <submittedName>
        <fullName evidence="2">Uncharacterized protein</fullName>
    </submittedName>
</protein>
<dbReference type="AlphaFoldDB" id="S7Q2Q0"/>
<dbReference type="HOGENOM" id="CLU_1161242_0_0_1"/>
<organism evidence="2 3">
    <name type="scientific">Gloeophyllum trabeum (strain ATCC 11539 / FP-39264 / Madison 617)</name>
    <name type="common">Brown rot fungus</name>
    <dbReference type="NCBI Taxonomy" id="670483"/>
    <lineage>
        <taxon>Eukaryota</taxon>
        <taxon>Fungi</taxon>
        <taxon>Dikarya</taxon>
        <taxon>Basidiomycota</taxon>
        <taxon>Agaricomycotina</taxon>
        <taxon>Agaricomycetes</taxon>
        <taxon>Gloeophyllales</taxon>
        <taxon>Gloeophyllaceae</taxon>
        <taxon>Gloeophyllum</taxon>
    </lineage>
</organism>
<proteinExistence type="predicted"/>
<dbReference type="Proteomes" id="UP000030669">
    <property type="component" value="Unassembled WGS sequence"/>
</dbReference>
<dbReference type="GeneID" id="19302246"/>
<feature type="compositionally biased region" description="Polar residues" evidence="1">
    <location>
        <begin position="1"/>
        <end position="12"/>
    </location>
</feature>